<proteinExistence type="inferred from homology"/>
<evidence type="ECO:0000256" key="3">
    <source>
        <dbReference type="SAM" id="SignalP"/>
    </source>
</evidence>
<keyword evidence="2 3" id="KW-0732">Signal</keyword>
<keyword evidence="6" id="KW-1185">Reference proteome</keyword>
<feature type="domain" description="Solute-binding protein family 3/N-terminal" evidence="4">
    <location>
        <begin position="25"/>
        <end position="230"/>
    </location>
</feature>
<dbReference type="InterPro" id="IPR001638">
    <property type="entry name" value="Solute-binding_3/MltF_N"/>
</dbReference>
<dbReference type="AlphaFoldDB" id="A0A918MYR8"/>
<organism evidence="5 6">
    <name type="scientific">Alteromonas halophila</name>
    <dbReference type="NCBI Taxonomy" id="516698"/>
    <lineage>
        <taxon>Bacteria</taxon>
        <taxon>Pseudomonadati</taxon>
        <taxon>Pseudomonadota</taxon>
        <taxon>Gammaproteobacteria</taxon>
        <taxon>Alteromonadales</taxon>
        <taxon>Alteromonadaceae</taxon>
        <taxon>Alteromonas/Salinimonas group</taxon>
        <taxon>Alteromonas</taxon>
    </lineage>
</organism>
<sequence>MLRPLFLLLLLVSATANAGDCDTPLVVAYNGDWGPYFYSYGHEQYDGTDYELLRDVANAMGCDLAVLPMNEVRSSIELEKGSYDVSLGATYTKERQQSFHFSTPYRDEQIGLVISAEAGHTPETTLADILSKGGKVGINMSGYFGSTVALLKEQYPSQFIHEFSLTKRVSLLSQKTVDAIVDDRLALCLELRNVPSFSAMQERQSSSQAMILSNEILHHDAIHFMFSKHTTAAAFVTRFNKHLSQQLQHQASAPVCPWDAS</sequence>
<comment type="caution">
    <text evidence="5">The sequence shown here is derived from an EMBL/GenBank/DDBJ whole genome shotgun (WGS) entry which is preliminary data.</text>
</comment>
<reference evidence="5" key="1">
    <citation type="journal article" date="2014" name="Int. J. Syst. Evol. Microbiol.">
        <title>Complete genome sequence of Corynebacterium casei LMG S-19264T (=DSM 44701T), isolated from a smear-ripened cheese.</title>
        <authorList>
            <consortium name="US DOE Joint Genome Institute (JGI-PGF)"/>
            <person name="Walter F."/>
            <person name="Albersmeier A."/>
            <person name="Kalinowski J."/>
            <person name="Ruckert C."/>
        </authorList>
    </citation>
    <scope>NUCLEOTIDE SEQUENCE</scope>
    <source>
        <strain evidence="5">KCTC 22164</strain>
    </source>
</reference>
<reference evidence="5" key="2">
    <citation type="submission" date="2020-09" db="EMBL/GenBank/DDBJ databases">
        <authorList>
            <person name="Sun Q."/>
            <person name="Kim S."/>
        </authorList>
    </citation>
    <scope>NUCLEOTIDE SEQUENCE</scope>
    <source>
        <strain evidence="5">KCTC 22164</strain>
    </source>
</reference>
<protein>
    <recommendedName>
        <fullName evidence="4">Solute-binding protein family 3/N-terminal domain-containing protein</fullName>
    </recommendedName>
</protein>
<gene>
    <name evidence="5" type="ORF">GCM10007391_24360</name>
</gene>
<dbReference type="Pfam" id="PF00497">
    <property type="entry name" value="SBP_bac_3"/>
    <property type="match status" value="1"/>
</dbReference>
<evidence type="ECO:0000259" key="4">
    <source>
        <dbReference type="Pfam" id="PF00497"/>
    </source>
</evidence>
<dbReference type="PANTHER" id="PTHR35936">
    <property type="entry name" value="MEMBRANE-BOUND LYTIC MUREIN TRANSGLYCOSYLASE F"/>
    <property type="match status" value="1"/>
</dbReference>
<dbReference type="PANTHER" id="PTHR35936:SF6">
    <property type="entry name" value="AMINO ACID ABC TRANSPORTER SUBSTRATE-BINDING PAAT FAMILY PROTEIN"/>
    <property type="match status" value="1"/>
</dbReference>
<evidence type="ECO:0000256" key="2">
    <source>
        <dbReference type="ARBA" id="ARBA00022729"/>
    </source>
</evidence>
<evidence type="ECO:0000313" key="5">
    <source>
        <dbReference type="EMBL" id="GGW89267.1"/>
    </source>
</evidence>
<name>A0A918MYR8_9ALTE</name>
<feature type="chain" id="PRO_5038079849" description="Solute-binding protein family 3/N-terminal domain-containing protein" evidence="3">
    <location>
        <begin position="19"/>
        <end position="261"/>
    </location>
</feature>
<feature type="signal peptide" evidence="3">
    <location>
        <begin position="1"/>
        <end position="18"/>
    </location>
</feature>
<dbReference type="SUPFAM" id="SSF53850">
    <property type="entry name" value="Periplasmic binding protein-like II"/>
    <property type="match status" value="1"/>
</dbReference>
<dbReference type="Gene3D" id="3.40.190.10">
    <property type="entry name" value="Periplasmic binding protein-like II"/>
    <property type="match status" value="2"/>
</dbReference>
<dbReference type="Proteomes" id="UP000631300">
    <property type="component" value="Unassembled WGS sequence"/>
</dbReference>
<accession>A0A918MYR8</accession>
<evidence type="ECO:0000256" key="1">
    <source>
        <dbReference type="ARBA" id="ARBA00010333"/>
    </source>
</evidence>
<dbReference type="EMBL" id="BMXP01000006">
    <property type="protein sequence ID" value="GGW89267.1"/>
    <property type="molecule type" value="Genomic_DNA"/>
</dbReference>
<comment type="similarity">
    <text evidence="1">Belongs to the bacterial solute-binding protein 3 family.</text>
</comment>
<evidence type="ECO:0000313" key="6">
    <source>
        <dbReference type="Proteomes" id="UP000631300"/>
    </source>
</evidence>
<dbReference type="RefSeq" id="WP_189406760.1">
    <property type="nucleotide sequence ID" value="NZ_BMXP01000006.1"/>
</dbReference>